<comment type="similarity">
    <text evidence="2">Belongs to the CD36 family.</text>
</comment>
<comment type="caution">
    <text evidence="9">The sequence shown here is derived from an EMBL/GenBank/DDBJ whole genome shotgun (WGS) entry which is preliminary data.</text>
</comment>
<protein>
    <submittedName>
        <fullName evidence="9">Uncharacterized protein</fullName>
    </submittedName>
</protein>
<comment type="subcellular location">
    <subcellularLocation>
        <location evidence="1">Membrane</location>
    </subcellularLocation>
</comment>
<keyword evidence="6" id="KW-0325">Glycoprotein</keyword>
<name>A0A4Y2U8C4_ARAVE</name>
<evidence type="ECO:0000256" key="5">
    <source>
        <dbReference type="ARBA" id="ARBA00023136"/>
    </source>
</evidence>
<dbReference type="Proteomes" id="UP000499080">
    <property type="component" value="Unassembled WGS sequence"/>
</dbReference>
<keyword evidence="5 7" id="KW-0472">Membrane</keyword>
<keyword evidence="3 7" id="KW-0812">Transmembrane</keyword>
<evidence type="ECO:0000256" key="2">
    <source>
        <dbReference type="ARBA" id="ARBA00010532"/>
    </source>
</evidence>
<evidence type="ECO:0000313" key="9">
    <source>
        <dbReference type="EMBL" id="GBO07830.1"/>
    </source>
</evidence>
<proteinExistence type="inferred from homology"/>
<evidence type="ECO:0000256" key="4">
    <source>
        <dbReference type="ARBA" id="ARBA00022989"/>
    </source>
</evidence>
<feature type="transmembrane region" description="Helical" evidence="7">
    <location>
        <begin position="68"/>
        <end position="97"/>
    </location>
</feature>
<sequence>MHRNFACFLGVVLDTRHLIQQRQLCFRVEQFENITSRIYFPILWFSETAEAGEDITAQLKLVLNTIPLIANVFSFFMVSVGGFLILSAFVLAILFALGKSEPSYTAVSSDK</sequence>
<accession>A0A4Y2U8C4</accession>
<reference evidence="9 10" key="1">
    <citation type="journal article" date="2019" name="Sci. Rep.">
        <title>Orb-weaving spider Araneus ventricosus genome elucidates the spidroin gene catalogue.</title>
        <authorList>
            <person name="Kono N."/>
            <person name="Nakamura H."/>
            <person name="Ohtoshi R."/>
            <person name="Moran D.A.P."/>
            <person name="Shinohara A."/>
            <person name="Yoshida Y."/>
            <person name="Fujiwara M."/>
            <person name="Mori M."/>
            <person name="Tomita M."/>
            <person name="Arakawa K."/>
        </authorList>
    </citation>
    <scope>NUCLEOTIDE SEQUENCE [LARGE SCALE GENOMIC DNA]</scope>
</reference>
<keyword evidence="10" id="KW-1185">Reference proteome</keyword>
<evidence type="ECO:0000256" key="6">
    <source>
        <dbReference type="ARBA" id="ARBA00023180"/>
    </source>
</evidence>
<dbReference type="EMBL" id="BGPR01033766">
    <property type="protein sequence ID" value="GBO07830.1"/>
    <property type="molecule type" value="Genomic_DNA"/>
</dbReference>
<evidence type="ECO:0000256" key="7">
    <source>
        <dbReference type="SAM" id="Phobius"/>
    </source>
</evidence>
<evidence type="ECO:0000313" key="10">
    <source>
        <dbReference type="Proteomes" id="UP000499080"/>
    </source>
</evidence>
<dbReference type="GO" id="GO:0016020">
    <property type="term" value="C:membrane"/>
    <property type="evidence" value="ECO:0007669"/>
    <property type="project" value="UniProtKB-SubCell"/>
</dbReference>
<dbReference type="Pfam" id="PF01130">
    <property type="entry name" value="CD36"/>
    <property type="match status" value="1"/>
</dbReference>
<dbReference type="EMBL" id="BGPR01033764">
    <property type="protein sequence ID" value="GBO07828.1"/>
    <property type="molecule type" value="Genomic_DNA"/>
</dbReference>
<dbReference type="InterPro" id="IPR002159">
    <property type="entry name" value="CD36_fam"/>
</dbReference>
<keyword evidence="4 7" id="KW-1133">Transmembrane helix</keyword>
<gene>
    <name evidence="8" type="ORF">AVEN_244867_1</name>
    <name evidence="9" type="ORF">AVEN_92183_1</name>
</gene>
<organism evidence="9 10">
    <name type="scientific">Araneus ventricosus</name>
    <name type="common">Orbweaver spider</name>
    <name type="synonym">Epeira ventricosa</name>
    <dbReference type="NCBI Taxonomy" id="182803"/>
    <lineage>
        <taxon>Eukaryota</taxon>
        <taxon>Metazoa</taxon>
        <taxon>Ecdysozoa</taxon>
        <taxon>Arthropoda</taxon>
        <taxon>Chelicerata</taxon>
        <taxon>Arachnida</taxon>
        <taxon>Araneae</taxon>
        <taxon>Araneomorphae</taxon>
        <taxon>Entelegynae</taxon>
        <taxon>Araneoidea</taxon>
        <taxon>Araneidae</taxon>
        <taxon>Araneus</taxon>
    </lineage>
</organism>
<evidence type="ECO:0000313" key="8">
    <source>
        <dbReference type="EMBL" id="GBO07828.1"/>
    </source>
</evidence>
<dbReference type="AlphaFoldDB" id="A0A4Y2U8C4"/>
<evidence type="ECO:0000256" key="3">
    <source>
        <dbReference type="ARBA" id="ARBA00022692"/>
    </source>
</evidence>
<evidence type="ECO:0000256" key="1">
    <source>
        <dbReference type="ARBA" id="ARBA00004370"/>
    </source>
</evidence>